<evidence type="ECO:0000256" key="2">
    <source>
        <dbReference type="ARBA" id="ARBA00004970"/>
    </source>
</evidence>
<evidence type="ECO:0000313" key="17">
    <source>
        <dbReference type="Proteomes" id="UP000001549"/>
    </source>
</evidence>
<dbReference type="InterPro" id="IPR020583">
    <property type="entry name" value="Inositol_monoP_metal-BS"/>
</dbReference>
<gene>
    <name evidence="16" type="ordered locus">FsymDg_0960</name>
</gene>
<feature type="binding site" evidence="14">
    <location>
        <position position="254"/>
    </location>
    <ligand>
        <name>Mg(2+)</name>
        <dbReference type="ChEBI" id="CHEBI:18420"/>
        <label>1</label>
        <note>catalytic</note>
    </ligand>
</feature>
<dbReference type="EC" id="3.1.3.15" evidence="4 13"/>
<keyword evidence="7 14" id="KW-0479">Metal-binding</keyword>
<dbReference type="STRING" id="656024.FsymDg_0960"/>
<comment type="pathway">
    <text evidence="2">Amino-acid biosynthesis; L-histidine biosynthesis; L-histidine from 5-phospho-alpha-D-ribose 1-diphosphate: step 8/9.</text>
</comment>
<dbReference type="GO" id="GO:0046872">
    <property type="term" value="F:metal ion binding"/>
    <property type="evidence" value="ECO:0007669"/>
    <property type="project" value="UniProtKB-KW"/>
</dbReference>
<dbReference type="eggNOG" id="COG0483">
    <property type="taxonomic scope" value="Bacteria"/>
</dbReference>
<comment type="function">
    <text evidence="12">Catalyzes the dephosphorylation of histidinol-phosphate to histidinol, the direct precursor of histidine.</text>
</comment>
<accession>F8AXB2</accession>
<dbReference type="Proteomes" id="UP000001549">
    <property type="component" value="Chromosome"/>
</dbReference>
<dbReference type="InterPro" id="IPR000760">
    <property type="entry name" value="Inositol_monophosphatase-like"/>
</dbReference>
<protein>
    <recommendedName>
        <fullName evidence="5 13">Histidinol-phosphatase</fullName>
        <ecNumber evidence="4 13">3.1.3.15</ecNumber>
    </recommendedName>
</protein>
<evidence type="ECO:0000256" key="4">
    <source>
        <dbReference type="ARBA" id="ARBA00013085"/>
    </source>
</evidence>
<keyword evidence="8" id="KW-0378">Hydrolase</keyword>
<proteinExistence type="inferred from homology"/>
<feature type="binding site" evidence="14">
    <location>
        <position position="127"/>
    </location>
    <ligand>
        <name>Mg(2+)</name>
        <dbReference type="ChEBI" id="CHEBI:18420"/>
        <label>1</label>
        <note>catalytic</note>
    </ligand>
</feature>
<evidence type="ECO:0000256" key="8">
    <source>
        <dbReference type="ARBA" id="ARBA00022801"/>
    </source>
</evidence>
<organism evidence="16 17">
    <name type="scientific">Candidatus Protofrankia datiscae</name>
    <dbReference type="NCBI Taxonomy" id="2716812"/>
    <lineage>
        <taxon>Bacteria</taxon>
        <taxon>Bacillati</taxon>
        <taxon>Actinomycetota</taxon>
        <taxon>Actinomycetes</taxon>
        <taxon>Frankiales</taxon>
        <taxon>Frankiaceae</taxon>
        <taxon>Protofrankia</taxon>
    </lineage>
</organism>
<dbReference type="GO" id="GO:0004401">
    <property type="term" value="F:histidinol-phosphatase activity"/>
    <property type="evidence" value="ECO:0007669"/>
    <property type="project" value="UniProtKB-UniRule"/>
</dbReference>
<evidence type="ECO:0000256" key="13">
    <source>
        <dbReference type="NCBIfam" id="TIGR02067"/>
    </source>
</evidence>
<evidence type="ECO:0000256" key="7">
    <source>
        <dbReference type="ARBA" id="ARBA00022723"/>
    </source>
</evidence>
<dbReference type="UniPathway" id="UPA00031">
    <property type="reaction ID" value="UER00013"/>
</dbReference>
<keyword evidence="6" id="KW-0028">Amino-acid biosynthesis</keyword>
<dbReference type="Gene3D" id="3.30.540.10">
    <property type="entry name" value="Fructose-1,6-Bisphosphatase, subunit A, domain 1"/>
    <property type="match status" value="1"/>
</dbReference>
<dbReference type="GO" id="GO:0000105">
    <property type="term" value="P:L-histidine biosynthetic process"/>
    <property type="evidence" value="ECO:0007669"/>
    <property type="project" value="UniProtKB-UniRule"/>
</dbReference>
<dbReference type="SUPFAM" id="SSF56655">
    <property type="entry name" value="Carbohydrate phosphatase"/>
    <property type="match status" value="1"/>
</dbReference>
<dbReference type="PANTHER" id="PTHR20854:SF4">
    <property type="entry name" value="INOSITOL-1-MONOPHOSPHATASE-RELATED"/>
    <property type="match status" value="1"/>
</dbReference>
<dbReference type="PROSITE" id="PS00629">
    <property type="entry name" value="IMP_1"/>
    <property type="match status" value="1"/>
</dbReference>
<dbReference type="EMBL" id="CP002801">
    <property type="protein sequence ID" value="AEH08465.1"/>
    <property type="molecule type" value="Genomic_DNA"/>
</dbReference>
<feature type="binding site" evidence="14">
    <location>
        <position position="108"/>
    </location>
    <ligand>
        <name>Mg(2+)</name>
        <dbReference type="ChEBI" id="CHEBI:18420"/>
        <label>1</label>
        <note>catalytic</note>
    </ligand>
</feature>
<evidence type="ECO:0000256" key="9">
    <source>
        <dbReference type="ARBA" id="ARBA00022842"/>
    </source>
</evidence>
<dbReference type="Gene3D" id="3.40.190.80">
    <property type="match status" value="1"/>
</dbReference>
<evidence type="ECO:0000313" key="16">
    <source>
        <dbReference type="EMBL" id="AEH08465.1"/>
    </source>
</evidence>
<dbReference type="GO" id="GO:0006020">
    <property type="term" value="P:inositol metabolic process"/>
    <property type="evidence" value="ECO:0007669"/>
    <property type="project" value="TreeGrafter"/>
</dbReference>
<comment type="similarity">
    <text evidence="3">Belongs to the inositol monophosphatase superfamily.</text>
</comment>
<comment type="cofactor">
    <cofactor evidence="1 14">
        <name>Mg(2+)</name>
        <dbReference type="ChEBI" id="CHEBI:18420"/>
    </cofactor>
</comment>
<reference evidence="16 17" key="1">
    <citation type="submission" date="2011-05" db="EMBL/GenBank/DDBJ databases">
        <title>Complete sequence of chromosome of Frankia symbiont of Datisca glomerata.</title>
        <authorList>
            <consortium name="US DOE Joint Genome Institute"/>
            <person name="Lucas S."/>
            <person name="Han J."/>
            <person name="Lapidus A."/>
            <person name="Cheng J.-F."/>
            <person name="Goodwin L."/>
            <person name="Pitluck S."/>
            <person name="Peters L."/>
            <person name="Mikhailova N."/>
            <person name="Chertkov O."/>
            <person name="Teshima H."/>
            <person name="Han C."/>
            <person name="Tapia R."/>
            <person name="Land M."/>
            <person name="Hauser L."/>
            <person name="Kyrpides N."/>
            <person name="Ivanova N."/>
            <person name="Pagani I."/>
            <person name="Berry A."/>
            <person name="Pawlowski K."/>
            <person name="Persson T."/>
            <person name="Vanden Heuvel B."/>
            <person name="Benson D."/>
            <person name="Woyke T."/>
        </authorList>
    </citation>
    <scope>NUCLEOTIDE SEQUENCE [LARGE SCALE GENOMIC DNA]</scope>
    <source>
        <strain evidence="17">4085684</strain>
    </source>
</reference>
<evidence type="ECO:0000256" key="12">
    <source>
        <dbReference type="ARBA" id="ARBA00053547"/>
    </source>
</evidence>
<dbReference type="GO" id="GO:0008934">
    <property type="term" value="F:inositol monophosphate 1-phosphatase activity"/>
    <property type="evidence" value="ECO:0007669"/>
    <property type="project" value="TreeGrafter"/>
</dbReference>
<dbReference type="Pfam" id="PF00459">
    <property type="entry name" value="Inositol_P"/>
    <property type="match status" value="1"/>
</dbReference>
<comment type="catalytic activity">
    <reaction evidence="11">
        <text>L-histidinol phosphate + H2O = L-histidinol + phosphate</text>
        <dbReference type="Rhea" id="RHEA:14465"/>
        <dbReference type="ChEBI" id="CHEBI:15377"/>
        <dbReference type="ChEBI" id="CHEBI:43474"/>
        <dbReference type="ChEBI" id="CHEBI:57699"/>
        <dbReference type="ChEBI" id="CHEBI:57980"/>
        <dbReference type="EC" id="3.1.3.15"/>
    </reaction>
</comment>
<dbReference type="PRINTS" id="PR00377">
    <property type="entry name" value="IMPHPHTASES"/>
</dbReference>
<dbReference type="InterPro" id="IPR011809">
    <property type="entry name" value="His_9_proposed"/>
</dbReference>
<evidence type="ECO:0000256" key="3">
    <source>
        <dbReference type="ARBA" id="ARBA00009759"/>
    </source>
</evidence>
<dbReference type="KEGG" id="fsy:FsymDg_0960"/>
<sequence>MTNAAQTDALEAAGTDLPGSGRQPASSGARPTVDGYATTGHPIGDDLALALALADAADAITLARFQAVDLRVEAKPDATPVTDADTAVEAMIRARLAESRPGDAVLGEEQGLIGADTRRRWVVDPVDGTKNFVRGVPVWGTLLALEVDGEVVVGVASAPAMGRRWWAARGQGAHTRTAVGETRSLAVSAVADLADAYLSFASVESWSAAGRLAPFLDLVDAVWRTRAYGDFWSHMMVAEGAVDLACEPDVSLWDMAALQVIVEEAGGTFTDLTGRRGPGGGSILTTNGRLHTRALGILNQPAQPAGR</sequence>
<keyword evidence="9 14" id="KW-0460">Magnesium</keyword>
<evidence type="ECO:0000256" key="15">
    <source>
        <dbReference type="SAM" id="MobiDB-lite"/>
    </source>
</evidence>
<keyword evidence="10" id="KW-0368">Histidine biosynthesis</keyword>
<evidence type="ECO:0000256" key="5">
    <source>
        <dbReference type="ARBA" id="ARBA00021697"/>
    </source>
</evidence>
<feature type="binding site" evidence="14">
    <location>
        <position position="124"/>
    </location>
    <ligand>
        <name>Mg(2+)</name>
        <dbReference type="ChEBI" id="CHEBI:18420"/>
        <label>1</label>
        <note>catalytic</note>
    </ligand>
</feature>
<evidence type="ECO:0000256" key="1">
    <source>
        <dbReference type="ARBA" id="ARBA00001946"/>
    </source>
</evidence>
<dbReference type="GO" id="GO:0007165">
    <property type="term" value="P:signal transduction"/>
    <property type="evidence" value="ECO:0007669"/>
    <property type="project" value="TreeGrafter"/>
</dbReference>
<dbReference type="AlphaFoldDB" id="F8AXB2"/>
<name>F8AXB2_9ACTN</name>
<dbReference type="FunFam" id="3.30.540.10:FF:000003">
    <property type="entry name" value="Inositol-1-monophosphatase"/>
    <property type="match status" value="1"/>
</dbReference>
<keyword evidence="17" id="KW-1185">Reference proteome</keyword>
<feature type="region of interest" description="Disordered" evidence="15">
    <location>
        <begin position="1"/>
        <end position="37"/>
    </location>
</feature>
<evidence type="ECO:0000256" key="10">
    <source>
        <dbReference type="ARBA" id="ARBA00023102"/>
    </source>
</evidence>
<dbReference type="NCBIfam" id="TIGR02067">
    <property type="entry name" value="his_9_HisN"/>
    <property type="match status" value="1"/>
</dbReference>
<evidence type="ECO:0000256" key="6">
    <source>
        <dbReference type="ARBA" id="ARBA00022605"/>
    </source>
</evidence>
<dbReference type="HOGENOM" id="CLU_044118_4_0_11"/>
<evidence type="ECO:0000256" key="11">
    <source>
        <dbReference type="ARBA" id="ARBA00049158"/>
    </source>
</evidence>
<dbReference type="PANTHER" id="PTHR20854">
    <property type="entry name" value="INOSITOL MONOPHOSPHATASE"/>
    <property type="match status" value="1"/>
</dbReference>
<evidence type="ECO:0000256" key="14">
    <source>
        <dbReference type="PIRSR" id="PIRSR600760-2"/>
    </source>
</evidence>